<comment type="caution">
    <text evidence="2">The sequence shown here is derived from an EMBL/GenBank/DDBJ whole genome shotgun (WGS) entry which is preliminary data.</text>
</comment>
<feature type="region of interest" description="Disordered" evidence="1">
    <location>
        <begin position="390"/>
        <end position="411"/>
    </location>
</feature>
<proteinExistence type="predicted"/>
<dbReference type="EMBL" id="MU154544">
    <property type="protein sequence ID" value="KAF9497335.1"/>
    <property type="molecule type" value="Genomic_DNA"/>
</dbReference>
<gene>
    <name evidence="2" type="ORF">BDN71DRAFT_1444804</name>
</gene>
<feature type="region of interest" description="Disordered" evidence="1">
    <location>
        <begin position="315"/>
        <end position="369"/>
    </location>
</feature>
<dbReference type="AlphaFoldDB" id="A0A9P6DI53"/>
<organism evidence="2 3">
    <name type="scientific">Pleurotus eryngii</name>
    <name type="common">Boletus of the steppes</name>
    <dbReference type="NCBI Taxonomy" id="5323"/>
    <lineage>
        <taxon>Eukaryota</taxon>
        <taxon>Fungi</taxon>
        <taxon>Dikarya</taxon>
        <taxon>Basidiomycota</taxon>
        <taxon>Agaricomycotina</taxon>
        <taxon>Agaricomycetes</taxon>
        <taxon>Agaricomycetidae</taxon>
        <taxon>Agaricales</taxon>
        <taxon>Pleurotineae</taxon>
        <taxon>Pleurotaceae</taxon>
        <taxon>Pleurotus</taxon>
    </lineage>
</organism>
<name>A0A9P6DI53_PLEER</name>
<evidence type="ECO:0000313" key="2">
    <source>
        <dbReference type="EMBL" id="KAF9497335.1"/>
    </source>
</evidence>
<accession>A0A9P6DI53</accession>
<feature type="compositionally biased region" description="Basic and acidic residues" evidence="1">
    <location>
        <begin position="353"/>
        <end position="363"/>
    </location>
</feature>
<dbReference type="OrthoDB" id="2874131at2759"/>
<evidence type="ECO:0000313" key="3">
    <source>
        <dbReference type="Proteomes" id="UP000807025"/>
    </source>
</evidence>
<feature type="compositionally biased region" description="Basic residues" evidence="1">
    <location>
        <begin position="317"/>
        <end position="328"/>
    </location>
</feature>
<feature type="compositionally biased region" description="Polar residues" evidence="1">
    <location>
        <begin position="342"/>
        <end position="351"/>
    </location>
</feature>
<evidence type="ECO:0000256" key="1">
    <source>
        <dbReference type="SAM" id="MobiDB-lite"/>
    </source>
</evidence>
<sequence length="411" mass="47432">MGLRSNSIPRSIIALIGGRNEPGIRTYLLYKDGELLVVEAPPSTISQDGDYDQTHDRECWEKEYDYTLEKIQTAARTIDFGRTNWAYTILQPDGGCRIIHRNRPTFNVTYPTWAPVVDESDLEITKWISAEERLGIWKGQEVDLLMGWDDRRLKEIEQTMRAYRLLQGLDLTFEILAHVARDGQVVGVVMEPAIGRMVEHCDRAQVFEAIARVESRGLLYGSIHQSNIMISGGKVRLTNIATTRLFTPEEKQYHWTALRLMFESLRGGVNFMTPPRTWSQQLQYIPSPLAPERPRSSFVKIWFVGTNTLLFPEEARKRRTRTAKRLTSGRRPQEPVDERAISITSMQSVSTRPLERNHAEHPYSRTLVSRRVPDDRKQWRLESDRHLPLLPSYDSDTTCEEEDRCVEVSTS</sequence>
<keyword evidence="3" id="KW-1185">Reference proteome</keyword>
<protein>
    <submittedName>
        <fullName evidence="2">Uncharacterized protein</fullName>
    </submittedName>
</protein>
<dbReference type="Proteomes" id="UP000807025">
    <property type="component" value="Unassembled WGS sequence"/>
</dbReference>
<reference evidence="2" key="1">
    <citation type="submission" date="2020-11" db="EMBL/GenBank/DDBJ databases">
        <authorList>
            <consortium name="DOE Joint Genome Institute"/>
            <person name="Ahrendt S."/>
            <person name="Riley R."/>
            <person name="Andreopoulos W."/>
            <person name="Labutti K."/>
            <person name="Pangilinan J."/>
            <person name="Ruiz-Duenas F.J."/>
            <person name="Barrasa J.M."/>
            <person name="Sanchez-Garcia M."/>
            <person name="Camarero S."/>
            <person name="Miyauchi S."/>
            <person name="Serrano A."/>
            <person name="Linde D."/>
            <person name="Babiker R."/>
            <person name="Drula E."/>
            <person name="Ayuso-Fernandez I."/>
            <person name="Pacheco R."/>
            <person name="Padilla G."/>
            <person name="Ferreira P."/>
            <person name="Barriuso J."/>
            <person name="Kellner H."/>
            <person name="Castanera R."/>
            <person name="Alfaro M."/>
            <person name="Ramirez L."/>
            <person name="Pisabarro A.G."/>
            <person name="Kuo A."/>
            <person name="Tritt A."/>
            <person name="Lipzen A."/>
            <person name="He G."/>
            <person name="Yan M."/>
            <person name="Ng V."/>
            <person name="Cullen D."/>
            <person name="Martin F."/>
            <person name="Rosso M.-N."/>
            <person name="Henrissat B."/>
            <person name="Hibbett D."/>
            <person name="Martinez A.T."/>
            <person name="Grigoriev I.V."/>
        </authorList>
    </citation>
    <scope>NUCLEOTIDE SEQUENCE</scope>
    <source>
        <strain evidence="2">ATCC 90797</strain>
    </source>
</reference>
<feature type="compositionally biased region" description="Basic and acidic residues" evidence="1">
    <location>
        <begin position="331"/>
        <end position="340"/>
    </location>
</feature>